<name>A0AAV0VEH9_9STRA</name>
<feature type="compositionally biased region" description="Basic and acidic residues" evidence="1">
    <location>
        <begin position="40"/>
        <end position="49"/>
    </location>
</feature>
<dbReference type="AlphaFoldDB" id="A0AAV0VEH9"/>
<feature type="compositionally biased region" description="Low complexity" evidence="1">
    <location>
        <begin position="152"/>
        <end position="165"/>
    </location>
</feature>
<feature type="region of interest" description="Disordered" evidence="1">
    <location>
        <begin position="1"/>
        <end position="69"/>
    </location>
</feature>
<reference evidence="2" key="1">
    <citation type="submission" date="2022-12" db="EMBL/GenBank/DDBJ databases">
        <authorList>
            <person name="Webb A."/>
        </authorList>
    </citation>
    <scope>NUCLEOTIDE SEQUENCE</scope>
    <source>
        <strain evidence="2">Pd1</strain>
    </source>
</reference>
<accession>A0AAV0VEH9</accession>
<gene>
    <name evidence="2" type="ORF">PDE001_LOCUS11530</name>
</gene>
<evidence type="ECO:0008006" key="4">
    <source>
        <dbReference type="Google" id="ProtNLM"/>
    </source>
</evidence>
<feature type="compositionally biased region" description="Polar residues" evidence="1">
    <location>
        <begin position="12"/>
        <end position="22"/>
    </location>
</feature>
<proteinExistence type="predicted"/>
<evidence type="ECO:0000313" key="2">
    <source>
        <dbReference type="EMBL" id="CAI5746550.1"/>
    </source>
</evidence>
<keyword evidence="3" id="KW-1185">Reference proteome</keyword>
<feature type="region of interest" description="Disordered" evidence="1">
    <location>
        <begin position="143"/>
        <end position="188"/>
    </location>
</feature>
<dbReference type="Proteomes" id="UP001162029">
    <property type="component" value="Unassembled WGS sequence"/>
</dbReference>
<feature type="region of interest" description="Disordered" evidence="1">
    <location>
        <begin position="206"/>
        <end position="227"/>
    </location>
</feature>
<feature type="compositionally biased region" description="Polar residues" evidence="1">
    <location>
        <begin position="55"/>
        <end position="69"/>
    </location>
</feature>
<organism evidence="2 3">
    <name type="scientific">Peronospora destructor</name>
    <dbReference type="NCBI Taxonomy" id="86335"/>
    <lineage>
        <taxon>Eukaryota</taxon>
        <taxon>Sar</taxon>
        <taxon>Stramenopiles</taxon>
        <taxon>Oomycota</taxon>
        <taxon>Peronosporomycetes</taxon>
        <taxon>Peronosporales</taxon>
        <taxon>Peronosporaceae</taxon>
        <taxon>Peronospora</taxon>
    </lineage>
</organism>
<dbReference type="EMBL" id="CANTFM010002595">
    <property type="protein sequence ID" value="CAI5746550.1"/>
    <property type="molecule type" value="Genomic_DNA"/>
</dbReference>
<comment type="caution">
    <text evidence="2">The sequence shown here is derived from an EMBL/GenBank/DDBJ whole genome shotgun (WGS) entry which is preliminary data.</text>
</comment>
<evidence type="ECO:0000256" key="1">
    <source>
        <dbReference type="SAM" id="MobiDB-lite"/>
    </source>
</evidence>
<sequence length="244" mass="27342">MTETLRDDEAFNCSSNNPFDTQTSDRDHFPPFEAALAHEQSIEKEEKKSSRSKMMQENASNTFETSLGTSDFFEDEKQYKILWTPLPVVRSSKDKAVATNKIRKTRTTSPSMPMELHRRQRATTAPFATGLQESQYKMDKLLPSVTPKRLPRQPTTSSSPSTLPRPAKRNSAMTPNNEWESPPVGRPKWSASPIATLCTTPTALPFDALTPSPLVNTSSKKTPKQRSKLRLSFGLSPITLPFPE</sequence>
<evidence type="ECO:0000313" key="3">
    <source>
        <dbReference type="Proteomes" id="UP001162029"/>
    </source>
</evidence>
<protein>
    <recommendedName>
        <fullName evidence="4">TPX2 central domain-containing protein</fullName>
    </recommendedName>
</protein>